<protein>
    <submittedName>
        <fullName evidence="6">FliA/WhiG family RNA polymerase sigma factor</fullName>
    </submittedName>
</protein>
<dbReference type="InterPro" id="IPR012845">
    <property type="entry name" value="RNA_pol_sigma_FliA_WhiG"/>
</dbReference>
<name>A0A5R9GKK2_9PROT</name>
<dbReference type="GO" id="GO:0016987">
    <property type="term" value="F:sigma factor activity"/>
    <property type="evidence" value="ECO:0007669"/>
    <property type="project" value="UniProtKB-KW"/>
</dbReference>
<reference evidence="6 7" key="1">
    <citation type="journal article" date="2019" name="Appl. Environ. Microbiol.">
        <title>Environmental Evidence and Genomic Insight of Iron-oxidizing Bacteria Preference Towards More Corrosion Resistant Stainless Steel at Higher Salinities.</title>
        <authorList>
            <person name="Garrison C.E."/>
            <person name="Price K.A."/>
            <person name="Field E.K."/>
        </authorList>
    </citation>
    <scope>NUCLEOTIDE SEQUENCE [LARGE SCALE GENOMIC DNA]</scope>
    <source>
        <strain evidence="6 7">P3</strain>
    </source>
</reference>
<dbReference type="OrthoDB" id="5290465at2"/>
<dbReference type="Pfam" id="PF04542">
    <property type="entry name" value="Sigma70_r2"/>
    <property type="match status" value="1"/>
</dbReference>
<evidence type="ECO:0000256" key="4">
    <source>
        <dbReference type="ARBA" id="ARBA00023163"/>
    </source>
</evidence>
<dbReference type="SUPFAM" id="SSF88946">
    <property type="entry name" value="Sigma2 domain of RNA polymerase sigma factors"/>
    <property type="match status" value="1"/>
</dbReference>
<dbReference type="CDD" id="cd06171">
    <property type="entry name" value="Sigma70_r4"/>
    <property type="match status" value="1"/>
</dbReference>
<dbReference type="InterPro" id="IPR000943">
    <property type="entry name" value="RNA_pol_sigma70"/>
</dbReference>
<evidence type="ECO:0000256" key="2">
    <source>
        <dbReference type="ARBA" id="ARBA00023082"/>
    </source>
</evidence>
<dbReference type="InterPro" id="IPR013324">
    <property type="entry name" value="RNA_pol_sigma_r3/r4-like"/>
</dbReference>
<dbReference type="NCBIfam" id="TIGR02937">
    <property type="entry name" value="sigma70-ECF"/>
    <property type="match status" value="1"/>
</dbReference>
<dbReference type="Pfam" id="PF04539">
    <property type="entry name" value="Sigma70_r3"/>
    <property type="match status" value="1"/>
</dbReference>
<dbReference type="Gene3D" id="1.10.1740.10">
    <property type="match status" value="1"/>
</dbReference>
<evidence type="ECO:0000256" key="1">
    <source>
        <dbReference type="ARBA" id="ARBA00023015"/>
    </source>
</evidence>
<evidence type="ECO:0000256" key="3">
    <source>
        <dbReference type="ARBA" id="ARBA00023125"/>
    </source>
</evidence>
<dbReference type="NCBIfam" id="NF005413">
    <property type="entry name" value="PRK06986.1"/>
    <property type="match status" value="1"/>
</dbReference>
<dbReference type="NCBIfam" id="TIGR02479">
    <property type="entry name" value="FliA_WhiG"/>
    <property type="match status" value="1"/>
</dbReference>
<feature type="domain" description="RNA polymerase sigma-70" evidence="5">
    <location>
        <begin position="210"/>
        <end position="236"/>
    </location>
</feature>
<keyword evidence="4" id="KW-0804">Transcription</keyword>
<dbReference type="GO" id="GO:0003677">
    <property type="term" value="F:DNA binding"/>
    <property type="evidence" value="ECO:0007669"/>
    <property type="project" value="UniProtKB-KW"/>
</dbReference>
<keyword evidence="7" id="KW-1185">Reference proteome</keyword>
<organism evidence="6 7">
    <name type="scientific">Mariprofundus erugo</name>
    <dbReference type="NCBI Taxonomy" id="2528639"/>
    <lineage>
        <taxon>Bacteria</taxon>
        <taxon>Pseudomonadati</taxon>
        <taxon>Pseudomonadota</taxon>
        <taxon>Candidatius Mariprofundia</taxon>
        <taxon>Mariprofundales</taxon>
        <taxon>Mariprofundaceae</taxon>
        <taxon>Mariprofundus</taxon>
    </lineage>
</organism>
<dbReference type="EMBL" id="VBRY01000008">
    <property type="protein sequence ID" value="TLS66700.1"/>
    <property type="molecule type" value="Genomic_DNA"/>
</dbReference>
<dbReference type="Pfam" id="PF04545">
    <property type="entry name" value="Sigma70_r4"/>
    <property type="match status" value="1"/>
</dbReference>
<dbReference type="Gene3D" id="1.20.140.160">
    <property type="match status" value="1"/>
</dbReference>
<dbReference type="PANTHER" id="PTHR30385">
    <property type="entry name" value="SIGMA FACTOR F FLAGELLAR"/>
    <property type="match status" value="1"/>
</dbReference>
<dbReference type="SUPFAM" id="SSF88659">
    <property type="entry name" value="Sigma3 and sigma4 domains of RNA polymerase sigma factors"/>
    <property type="match status" value="2"/>
</dbReference>
<evidence type="ECO:0000259" key="5">
    <source>
        <dbReference type="PROSITE" id="PS00716"/>
    </source>
</evidence>
<dbReference type="InterPro" id="IPR014284">
    <property type="entry name" value="RNA_pol_sigma-70_dom"/>
</dbReference>
<evidence type="ECO:0000313" key="7">
    <source>
        <dbReference type="Proteomes" id="UP000306585"/>
    </source>
</evidence>
<dbReference type="GO" id="GO:0003899">
    <property type="term" value="F:DNA-directed RNA polymerase activity"/>
    <property type="evidence" value="ECO:0007669"/>
    <property type="project" value="InterPro"/>
</dbReference>
<dbReference type="AlphaFoldDB" id="A0A5R9GKK2"/>
<dbReference type="PIRSF" id="PIRSF000770">
    <property type="entry name" value="RNA_pol_sigma-SigE/K"/>
    <property type="match status" value="1"/>
</dbReference>
<gene>
    <name evidence="6" type="ORF">FEF65_09245</name>
</gene>
<dbReference type="InterPro" id="IPR007630">
    <property type="entry name" value="RNA_pol_sigma70_r4"/>
</dbReference>
<dbReference type="GO" id="GO:0006352">
    <property type="term" value="P:DNA-templated transcription initiation"/>
    <property type="evidence" value="ECO:0007669"/>
    <property type="project" value="InterPro"/>
</dbReference>
<comment type="caution">
    <text evidence="6">The sequence shown here is derived from an EMBL/GenBank/DDBJ whole genome shotgun (WGS) entry which is preliminary data.</text>
</comment>
<keyword evidence="2" id="KW-0731">Sigma factor</keyword>
<dbReference type="RefSeq" id="WP_138239529.1">
    <property type="nucleotide sequence ID" value="NZ_VBRY01000008.1"/>
</dbReference>
<keyword evidence="3" id="KW-0238">DNA-binding</keyword>
<dbReference type="InterPro" id="IPR007624">
    <property type="entry name" value="RNA_pol_sigma70_r3"/>
</dbReference>
<keyword evidence="1" id="KW-0805">Transcription regulation</keyword>
<evidence type="ECO:0000313" key="6">
    <source>
        <dbReference type="EMBL" id="TLS66700.1"/>
    </source>
</evidence>
<sequence length="243" mass="28167">MSALPNYSKSPTPDELLAEYMPLVRYHADQLMRRTPDSIEFDDLINAGVLGLLDGAQRFDHSRDVQFKTFVSYRVRGAMIDYLRAFDWMPRGLRDHAKEMQTAFYELEQRYGRPAEEEEIARHLNISLAEYRERLNHVRSMSVIHFDDLPVNNDHEDEVSILETLAGDPSETPEARNTLIEFVEQLADAISKLPPREHILITLYYYEELTMKEVALILGLTESRVSQVHSQMVLRLRGLMGLE</sequence>
<dbReference type="PRINTS" id="PR00046">
    <property type="entry name" value="SIGMA70FCT"/>
</dbReference>
<dbReference type="PROSITE" id="PS00716">
    <property type="entry name" value="SIGMA70_2"/>
    <property type="match status" value="1"/>
</dbReference>
<dbReference type="Proteomes" id="UP000306585">
    <property type="component" value="Unassembled WGS sequence"/>
</dbReference>
<dbReference type="InterPro" id="IPR007627">
    <property type="entry name" value="RNA_pol_sigma70_r2"/>
</dbReference>
<proteinExistence type="predicted"/>
<dbReference type="PANTHER" id="PTHR30385:SF7">
    <property type="entry name" value="RNA POLYMERASE SIGMA FACTOR FLIA"/>
    <property type="match status" value="1"/>
</dbReference>
<dbReference type="InterPro" id="IPR013325">
    <property type="entry name" value="RNA_pol_sigma_r2"/>
</dbReference>
<accession>A0A5R9GKK2</accession>